<gene>
    <name evidence="4" type="ORF">PPERSA_00039</name>
</gene>
<keyword evidence="5" id="KW-1185">Reference proteome</keyword>
<dbReference type="PANTHER" id="PTHR15668">
    <property type="entry name" value="JM1 PROTEIN"/>
    <property type="match status" value="1"/>
</dbReference>
<feature type="compositionally biased region" description="Basic and acidic residues" evidence="2">
    <location>
        <begin position="312"/>
        <end position="325"/>
    </location>
</feature>
<dbReference type="GO" id="GO:0097602">
    <property type="term" value="F:cullin family protein binding"/>
    <property type="evidence" value="ECO:0007669"/>
    <property type="project" value="TreeGrafter"/>
</dbReference>
<dbReference type="InterPro" id="IPR048348">
    <property type="entry name" value="CCDC22_CC"/>
</dbReference>
<reference evidence="4 5" key="1">
    <citation type="journal article" date="2015" name="Sci. Rep.">
        <title>Genome of the facultative scuticociliatosis pathogen Pseudocohnilembus persalinus provides insight into its virulence through horizontal gene transfer.</title>
        <authorList>
            <person name="Xiong J."/>
            <person name="Wang G."/>
            <person name="Cheng J."/>
            <person name="Tian M."/>
            <person name="Pan X."/>
            <person name="Warren A."/>
            <person name="Jiang C."/>
            <person name="Yuan D."/>
            <person name="Miao W."/>
        </authorList>
    </citation>
    <scope>NUCLEOTIDE SEQUENCE [LARGE SCALE GENOMIC DNA]</scope>
    <source>
        <strain evidence="4">36N120E</strain>
    </source>
</reference>
<evidence type="ECO:0000259" key="3">
    <source>
        <dbReference type="Pfam" id="PF05667"/>
    </source>
</evidence>
<dbReference type="InParanoid" id="A0A0V0Q8G8"/>
<evidence type="ECO:0000313" key="5">
    <source>
        <dbReference type="Proteomes" id="UP000054937"/>
    </source>
</evidence>
<feature type="region of interest" description="Disordered" evidence="2">
    <location>
        <begin position="254"/>
        <end position="280"/>
    </location>
</feature>
<dbReference type="PANTHER" id="PTHR15668:SF4">
    <property type="entry name" value="COILED-COIL DOMAIN-CONTAINING PROTEIN 22"/>
    <property type="match status" value="1"/>
</dbReference>
<accession>A0A0V0Q8G8</accession>
<feature type="coiled-coil region" evidence="1">
    <location>
        <begin position="590"/>
        <end position="627"/>
    </location>
</feature>
<feature type="compositionally biased region" description="Basic and acidic residues" evidence="2">
    <location>
        <begin position="269"/>
        <end position="280"/>
    </location>
</feature>
<name>A0A0V0Q8G8_PSEPJ</name>
<dbReference type="AlphaFoldDB" id="A0A0V0Q8G8"/>
<dbReference type="Pfam" id="PF05667">
    <property type="entry name" value="CCDC22_CC"/>
    <property type="match status" value="1"/>
</dbReference>
<dbReference type="Proteomes" id="UP000054937">
    <property type="component" value="Unassembled WGS sequence"/>
</dbReference>
<comment type="caution">
    <text evidence="4">The sequence shown here is derived from an EMBL/GenBank/DDBJ whole genome shotgun (WGS) entry which is preliminary data.</text>
</comment>
<dbReference type="OMA" id="QIDEMEV"/>
<dbReference type="GO" id="GO:2000060">
    <property type="term" value="P:positive regulation of ubiquitin-dependent protein catabolic process"/>
    <property type="evidence" value="ECO:0007669"/>
    <property type="project" value="TreeGrafter"/>
</dbReference>
<dbReference type="EMBL" id="LDAU01000240">
    <property type="protein sequence ID" value="KRW98547.1"/>
    <property type="molecule type" value="Genomic_DNA"/>
</dbReference>
<evidence type="ECO:0000256" key="2">
    <source>
        <dbReference type="SAM" id="MobiDB-lite"/>
    </source>
</evidence>
<feature type="compositionally biased region" description="Low complexity" evidence="2">
    <location>
        <begin position="259"/>
        <end position="268"/>
    </location>
</feature>
<feature type="domain" description="CCDC22 coiled-coil" evidence="3">
    <location>
        <begin position="100"/>
        <end position="591"/>
    </location>
</feature>
<feature type="coiled-coil region" evidence="1">
    <location>
        <begin position="490"/>
        <end position="517"/>
    </location>
</feature>
<protein>
    <recommendedName>
        <fullName evidence="3">CCDC22 coiled-coil domain-containing protein</fullName>
    </recommendedName>
</protein>
<evidence type="ECO:0000313" key="4">
    <source>
        <dbReference type="EMBL" id="KRW98547.1"/>
    </source>
</evidence>
<keyword evidence="1" id="KW-0175">Coiled coil</keyword>
<evidence type="ECO:0000256" key="1">
    <source>
        <dbReference type="SAM" id="Coils"/>
    </source>
</evidence>
<dbReference type="InterPro" id="IPR008530">
    <property type="entry name" value="CCDC22"/>
</dbReference>
<dbReference type="Gene3D" id="1.10.287.1490">
    <property type="match status" value="1"/>
</dbReference>
<sequence length="635" mass="76234">MEEQDKLLLTSLQTLKFNTEKQINSLNEITGDILIEICIQFLIKLGHQYKPINTTQKFRIATKISEEIQKNENIKIEISTLINPNPTELRKVLISLFSRLSMSDTQQDEHTKQDTQEERNLNTKKLNKKQIFKQWKQREWIHPALIEEQKNTNFRNYETNIELESKNFQKVLLISNFNQEIKQNLFSSLCRVLDNAQLKRIQYDRQQEKFYTGGNQKDKNILNHDTQIKDMLSKNQLEWHNVKKNQIVRLARQMKENQEQQQQQQQQKINEEQQKQVEKQIPEEKEKTLFELEQQFQQEEQNQEAENNQQKLDLDSIKKQNEEETQELKQKIEEIQKKMEKYEQKKSKMEENINKKEEEIQNYKEASQELQLNIKQINAMIENLEKGGNKGVNQLQSEVSGLQSEIQNIQTEWAKIKTQLEESIEQFQQQIFTKKQKMDQQREKAKRLEHEYFTISQDIKNAYDLKESLRQEVSQLPTSTYGRQRYLKSITEINKNFTKQKEDLQKILEEVTDMERQINSQVSVMNRYFVEFENAFNTDPKKKESLHVQIYKIYDEYRSTFKKTIKLLQDSSQSQIEVRETEGKLEQITAKGYNNSLDKLRKDLEDIKKENNQYLQQQQQLLNYRQQLLQQNKKN</sequence>
<feature type="compositionally biased region" description="Low complexity" evidence="2">
    <location>
        <begin position="296"/>
        <end position="310"/>
    </location>
</feature>
<feature type="region of interest" description="Disordered" evidence="2">
    <location>
        <begin position="296"/>
        <end position="325"/>
    </location>
</feature>
<organism evidence="4 5">
    <name type="scientific">Pseudocohnilembus persalinus</name>
    <name type="common">Ciliate</name>
    <dbReference type="NCBI Taxonomy" id="266149"/>
    <lineage>
        <taxon>Eukaryota</taxon>
        <taxon>Sar</taxon>
        <taxon>Alveolata</taxon>
        <taxon>Ciliophora</taxon>
        <taxon>Intramacronucleata</taxon>
        <taxon>Oligohymenophorea</taxon>
        <taxon>Scuticociliatia</taxon>
        <taxon>Philasterida</taxon>
        <taxon>Pseudocohnilembidae</taxon>
        <taxon>Pseudocohnilembus</taxon>
    </lineage>
</organism>
<dbReference type="OrthoDB" id="303898at2759"/>
<proteinExistence type="predicted"/>